<accession>A0A146G9X0</accession>
<proteinExistence type="predicted"/>
<dbReference type="EMBL" id="BDCO01000002">
    <property type="protein sequence ID" value="GAT34052.1"/>
    <property type="molecule type" value="Genomic_DNA"/>
</dbReference>
<reference evidence="2" key="1">
    <citation type="journal article" date="2017" name="Genome Announc.">
        <title>Draft Genome Sequence of Terrimicrobium sacchariphilum NM-5T, a Facultative Anaerobic Soil Bacterium of the Class Spartobacteria.</title>
        <authorList>
            <person name="Qiu Y.L."/>
            <person name="Tourlousse D.M."/>
            <person name="Matsuura N."/>
            <person name="Ohashi A."/>
            <person name="Sekiguchi Y."/>
        </authorList>
    </citation>
    <scope>NUCLEOTIDE SEQUENCE [LARGE SCALE GENOMIC DNA]</scope>
    <source>
        <strain evidence="2">NM-5</strain>
    </source>
</reference>
<dbReference type="Proteomes" id="UP000076023">
    <property type="component" value="Unassembled WGS sequence"/>
</dbReference>
<evidence type="ECO:0000313" key="1">
    <source>
        <dbReference type="EMBL" id="GAT34052.1"/>
    </source>
</evidence>
<sequence>MKADHPLAQNLFDRLSRFTPRQGEKQKREPLEDYITESLAYLLLASAEFRKGFLSNILSLPETNAAVFIATQSVDNGFDGRADMVIITSIPGHERIGIEVKRYAKFQTEEDGKFQRHQLDRLKAGFADNAFLLAPESYLRKERATIDSAKVAEAALEDVHQLCSKVAEVEPEPLKSLFRQFSEFLESKGHARVKVTHHPMKTQFLPDCAKLMDDWTRFLYKIRADLGIDSSPSQKAPKWEEDQKKWPDISFYGVYGSGESYIGFKINHKDGIDCFYQETRPLGDPHIPLLDQMERGDQGQVYYSLTAPYPSPESEDQSAELTRIFKDLQAKVRQAFSELEKPA</sequence>
<organism evidence="1 2">
    <name type="scientific">Terrimicrobium sacchariphilum</name>
    <dbReference type="NCBI Taxonomy" id="690879"/>
    <lineage>
        <taxon>Bacteria</taxon>
        <taxon>Pseudomonadati</taxon>
        <taxon>Verrucomicrobiota</taxon>
        <taxon>Terrimicrobiia</taxon>
        <taxon>Terrimicrobiales</taxon>
        <taxon>Terrimicrobiaceae</taxon>
        <taxon>Terrimicrobium</taxon>
    </lineage>
</organism>
<keyword evidence="2" id="KW-1185">Reference proteome</keyword>
<protein>
    <recommendedName>
        <fullName evidence="3">PD-(D/E)XK nuclease superfamily protein</fullName>
    </recommendedName>
</protein>
<evidence type="ECO:0000313" key="2">
    <source>
        <dbReference type="Proteomes" id="UP000076023"/>
    </source>
</evidence>
<dbReference type="InParanoid" id="A0A146G9X0"/>
<dbReference type="AlphaFoldDB" id="A0A146G9X0"/>
<evidence type="ECO:0008006" key="3">
    <source>
        <dbReference type="Google" id="ProtNLM"/>
    </source>
</evidence>
<name>A0A146G9X0_TERSA</name>
<comment type="caution">
    <text evidence="1">The sequence shown here is derived from an EMBL/GenBank/DDBJ whole genome shotgun (WGS) entry which is preliminary data.</text>
</comment>
<gene>
    <name evidence="1" type="ORF">TSACC_22475</name>
</gene>